<reference evidence="2 3" key="1">
    <citation type="submission" date="2018-10" db="EMBL/GenBank/DDBJ databases">
        <title>Genomic Encyclopedia of Archaeal and Bacterial Type Strains, Phase II (KMG-II): from individual species to whole genera.</title>
        <authorList>
            <person name="Goeker M."/>
        </authorList>
    </citation>
    <scope>NUCLEOTIDE SEQUENCE [LARGE SCALE GENOMIC DNA]</scope>
    <source>
        <strain evidence="2 3">DSM 23424</strain>
    </source>
</reference>
<feature type="signal peptide" evidence="1">
    <location>
        <begin position="1"/>
        <end position="24"/>
    </location>
</feature>
<dbReference type="AlphaFoldDB" id="A0A3L9YKX9"/>
<protein>
    <recommendedName>
        <fullName evidence="4">Cleaved adhesin domain-containing protein</fullName>
    </recommendedName>
</protein>
<keyword evidence="3" id="KW-1185">Reference proteome</keyword>
<organism evidence="2 3">
    <name type="scientific">Ulvibacter antarcticus</name>
    <dbReference type="NCBI Taxonomy" id="442714"/>
    <lineage>
        <taxon>Bacteria</taxon>
        <taxon>Pseudomonadati</taxon>
        <taxon>Bacteroidota</taxon>
        <taxon>Flavobacteriia</taxon>
        <taxon>Flavobacteriales</taxon>
        <taxon>Flavobacteriaceae</taxon>
        <taxon>Ulvibacter</taxon>
    </lineage>
</organism>
<accession>A0A3L9YKX9</accession>
<evidence type="ECO:0008006" key="4">
    <source>
        <dbReference type="Google" id="ProtNLM"/>
    </source>
</evidence>
<evidence type="ECO:0000256" key="1">
    <source>
        <dbReference type="SAM" id="SignalP"/>
    </source>
</evidence>
<feature type="chain" id="PRO_5018059953" description="Cleaved adhesin domain-containing protein" evidence="1">
    <location>
        <begin position="25"/>
        <end position="266"/>
    </location>
</feature>
<dbReference type="EMBL" id="REFC01000013">
    <property type="protein sequence ID" value="RMA58668.1"/>
    <property type="molecule type" value="Genomic_DNA"/>
</dbReference>
<dbReference type="Proteomes" id="UP000271339">
    <property type="component" value="Unassembled WGS sequence"/>
</dbReference>
<proteinExistence type="predicted"/>
<dbReference type="RefSeq" id="WP_121907615.1">
    <property type="nucleotide sequence ID" value="NZ_REFC01000013.1"/>
</dbReference>
<keyword evidence="1" id="KW-0732">Signal</keyword>
<dbReference type="OrthoDB" id="1145223at2"/>
<sequence length="266" mass="29394">MKPQISAFSFASLLAIFVCTSVNAQVGIGNSNPDKSSLLEIGSGNDAGGLLVPRVALSAANISAPISTPENSLFVYNTATNLSPAGYINDVRPGFYSWDTSRNRWVTQTKETRTAKWKSTNTTEQMNTTTPTQVNLFGTNIWNDDSSLFNVSPSDTEDELFISEAGRYELNFVIGLEVIEADKYEEIVVKCEVRLRTGGVYSYPGVSVYGYINDDNDIYRTSMQINDIIEIPENTTLSVWVTREVDEAEVYLEDTGSCVLTIRKVE</sequence>
<evidence type="ECO:0000313" key="2">
    <source>
        <dbReference type="EMBL" id="RMA58668.1"/>
    </source>
</evidence>
<name>A0A3L9YKX9_9FLAO</name>
<gene>
    <name evidence="2" type="ORF">BXY75_2042</name>
</gene>
<comment type="caution">
    <text evidence="2">The sequence shown here is derived from an EMBL/GenBank/DDBJ whole genome shotgun (WGS) entry which is preliminary data.</text>
</comment>
<evidence type="ECO:0000313" key="3">
    <source>
        <dbReference type="Proteomes" id="UP000271339"/>
    </source>
</evidence>